<evidence type="ECO:0000313" key="5">
    <source>
        <dbReference type="Proteomes" id="UP000053097"/>
    </source>
</evidence>
<dbReference type="InterPro" id="IPR035940">
    <property type="entry name" value="CAP_sf"/>
</dbReference>
<keyword evidence="5" id="KW-1185">Reference proteome</keyword>
<name>A0A026VYN9_OOCBI</name>
<gene>
    <name evidence="4" type="ORF">X777_13242</name>
</gene>
<dbReference type="Proteomes" id="UP000053097">
    <property type="component" value="Unassembled WGS sequence"/>
</dbReference>
<reference evidence="4 5" key="1">
    <citation type="journal article" date="2014" name="Curr. Biol.">
        <title>The genome of the clonal raider ant Cerapachys biroi.</title>
        <authorList>
            <person name="Oxley P.R."/>
            <person name="Ji L."/>
            <person name="Fetter-Pruneda I."/>
            <person name="McKenzie S.K."/>
            <person name="Li C."/>
            <person name="Hu H."/>
            <person name="Zhang G."/>
            <person name="Kronauer D.J."/>
        </authorList>
    </citation>
    <scope>NUCLEOTIDE SEQUENCE [LARGE SCALE GENOMIC DNA]</scope>
</reference>
<evidence type="ECO:0000256" key="2">
    <source>
        <dbReference type="ARBA" id="ARBA00022525"/>
    </source>
</evidence>
<dbReference type="Pfam" id="PF00188">
    <property type="entry name" value="CAP"/>
    <property type="match status" value="1"/>
</dbReference>
<keyword evidence="2" id="KW-0964">Secreted</keyword>
<dbReference type="InterPro" id="IPR014044">
    <property type="entry name" value="CAP_dom"/>
</dbReference>
<dbReference type="Gene3D" id="3.40.33.10">
    <property type="entry name" value="CAP"/>
    <property type="match status" value="1"/>
</dbReference>
<dbReference type="AlphaFoldDB" id="A0A026VYN9"/>
<sequence>MVDIPYGLNVYVGCQTPYWRMSEDVVQNWLEISPTKMYQESRYYKYDELQPRNLKNVRNFIQLVWKDSKFIGVGSVVEPNENIYLVCIYDPPANSNGEFQRNVTLPTKVSTNKNFFNSTVLSVIA</sequence>
<dbReference type="SUPFAM" id="SSF55797">
    <property type="entry name" value="PR-1-like"/>
    <property type="match status" value="1"/>
</dbReference>
<feature type="domain" description="SCP" evidence="3">
    <location>
        <begin position="14"/>
        <end position="89"/>
    </location>
</feature>
<evidence type="ECO:0000256" key="1">
    <source>
        <dbReference type="ARBA" id="ARBA00004613"/>
    </source>
</evidence>
<proteinExistence type="predicted"/>
<evidence type="ECO:0000313" key="4">
    <source>
        <dbReference type="EMBL" id="EZA48571.1"/>
    </source>
</evidence>
<dbReference type="GO" id="GO:0005576">
    <property type="term" value="C:extracellular region"/>
    <property type="evidence" value="ECO:0007669"/>
    <property type="project" value="UniProtKB-SubCell"/>
</dbReference>
<dbReference type="EMBL" id="KK107602">
    <property type="protein sequence ID" value="EZA48571.1"/>
    <property type="molecule type" value="Genomic_DNA"/>
</dbReference>
<protein>
    <recommendedName>
        <fullName evidence="3">SCP domain-containing protein</fullName>
    </recommendedName>
</protein>
<evidence type="ECO:0000259" key="3">
    <source>
        <dbReference type="Pfam" id="PF00188"/>
    </source>
</evidence>
<accession>A0A026VYN9</accession>
<organism evidence="4 5">
    <name type="scientific">Ooceraea biroi</name>
    <name type="common">Clonal raider ant</name>
    <name type="synonym">Cerapachys biroi</name>
    <dbReference type="NCBI Taxonomy" id="2015173"/>
    <lineage>
        <taxon>Eukaryota</taxon>
        <taxon>Metazoa</taxon>
        <taxon>Ecdysozoa</taxon>
        <taxon>Arthropoda</taxon>
        <taxon>Hexapoda</taxon>
        <taxon>Insecta</taxon>
        <taxon>Pterygota</taxon>
        <taxon>Neoptera</taxon>
        <taxon>Endopterygota</taxon>
        <taxon>Hymenoptera</taxon>
        <taxon>Apocrita</taxon>
        <taxon>Aculeata</taxon>
        <taxon>Formicoidea</taxon>
        <taxon>Formicidae</taxon>
        <taxon>Dorylinae</taxon>
        <taxon>Ooceraea</taxon>
    </lineage>
</organism>
<comment type="subcellular location">
    <subcellularLocation>
        <location evidence="1">Secreted</location>
    </subcellularLocation>
</comment>